<dbReference type="InterPro" id="IPR032466">
    <property type="entry name" value="Metal_Hydrolase"/>
</dbReference>
<name>A0A1C6JJ49_9FIRM</name>
<sequence length="569" mass="63104">MSGVTDRSARPADDRGDRQADTVFFGGVVRTMEPPAAPGRRERALPTAVAVKDGVIVRVGSDREIRALAGPHTRSVDLAGRLLLPGFHDSHLHLLSYGLSLEKVYLDGATSIDEIVRRGRDFLRQSGGPRGGWIQGRGWNNELWPGRRFPNRYDLDRISTDHPVTYTRTCGHIIAVNSKALEVMGVTRDTPQLPGGQIDVDERGEPLGIFREEARVLVYEAIPRLEVADIKRLLVLGAQRALRCGLTALQTDDFEAVPEEDFPRVIEAYTQLAQEGALPVRVFEQCLLPRPEQLRRFLEMGYTTGYQVGRFKIGPLKLLADGSLGGRTAFLDRPYADCPSTCGIGVFSQQQLDELVETAHRAGMPAAIHCIGNATMQMALDSIERAQLRWPRADIRHSIIHCQITDQPLLQRFRALGVIAHIQPVFVAGDWHIAADRVGEELAATSYNWQTMVQLGIPIACGSDCPVERFDVMENIYCAVTRQDFNGQPAGGWYPQQRLTVEQAVYGHTMGAAYASYDERVSGSLSVGKRADMAVVDRDIFTIPPAQIKEARVVMTVLDGEIVYEREER</sequence>
<dbReference type="PANTHER" id="PTHR22642:SF2">
    <property type="entry name" value="PROTEIN LONG AFTER FAR-RED 3"/>
    <property type="match status" value="1"/>
</dbReference>
<dbReference type="Gene3D" id="3.20.20.140">
    <property type="entry name" value="Metal-dependent hydrolases"/>
    <property type="match status" value="1"/>
</dbReference>
<evidence type="ECO:0000313" key="2">
    <source>
        <dbReference type="EMBL" id="SCJ82040.1"/>
    </source>
</evidence>
<dbReference type="Gene3D" id="2.30.40.10">
    <property type="entry name" value="Urease, subunit C, domain 1"/>
    <property type="match status" value="1"/>
</dbReference>
<reference evidence="2" key="1">
    <citation type="submission" date="2015-09" db="EMBL/GenBank/DDBJ databases">
        <authorList>
            <consortium name="Pathogen Informatics"/>
        </authorList>
    </citation>
    <scope>NUCLEOTIDE SEQUENCE</scope>
    <source>
        <strain evidence="2">2789STDY5834896</strain>
    </source>
</reference>
<feature type="domain" description="Amidohydrolase 3" evidence="1">
    <location>
        <begin position="76"/>
        <end position="564"/>
    </location>
</feature>
<dbReference type="SUPFAM" id="SSF51338">
    <property type="entry name" value="Composite domain of metallo-dependent hydrolases"/>
    <property type="match status" value="1"/>
</dbReference>
<protein>
    <submittedName>
        <fullName evidence="2">N-substituted formamide deformylase</fullName>
        <ecNumber evidence="2">3.5.1.91</ecNumber>
    </submittedName>
</protein>
<dbReference type="PANTHER" id="PTHR22642">
    <property type="entry name" value="IMIDAZOLONEPROPIONASE"/>
    <property type="match status" value="1"/>
</dbReference>
<dbReference type="InterPro" id="IPR013108">
    <property type="entry name" value="Amidohydro_3"/>
</dbReference>
<dbReference type="CDD" id="cd01300">
    <property type="entry name" value="YtcJ_like"/>
    <property type="match status" value="1"/>
</dbReference>
<dbReference type="InterPro" id="IPR033932">
    <property type="entry name" value="YtcJ-like"/>
</dbReference>
<keyword evidence="2" id="KW-0378">Hydrolase</keyword>
<dbReference type="Gene3D" id="3.10.310.70">
    <property type="match status" value="1"/>
</dbReference>
<dbReference type="EC" id="3.5.1.91" evidence="2"/>
<proteinExistence type="predicted"/>
<dbReference type="EMBL" id="FMHG01000001">
    <property type="protein sequence ID" value="SCJ82040.1"/>
    <property type="molecule type" value="Genomic_DNA"/>
</dbReference>
<dbReference type="Pfam" id="PF07969">
    <property type="entry name" value="Amidohydro_3"/>
    <property type="match status" value="1"/>
</dbReference>
<evidence type="ECO:0000259" key="1">
    <source>
        <dbReference type="Pfam" id="PF07969"/>
    </source>
</evidence>
<dbReference type="InterPro" id="IPR011059">
    <property type="entry name" value="Metal-dep_hydrolase_composite"/>
</dbReference>
<accession>A0A1C6JJ49</accession>
<dbReference type="SUPFAM" id="SSF51556">
    <property type="entry name" value="Metallo-dependent hydrolases"/>
    <property type="match status" value="1"/>
</dbReference>
<dbReference type="GO" id="GO:0016810">
    <property type="term" value="F:hydrolase activity, acting on carbon-nitrogen (but not peptide) bonds"/>
    <property type="evidence" value="ECO:0007669"/>
    <property type="project" value="InterPro"/>
</dbReference>
<dbReference type="AlphaFoldDB" id="A0A1C6JJ49"/>
<gene>
    <name evidence="2" type="primary">nfdA_3</name>
    <name evidence="2" type="ORF">SAMEA3545359_02250</name>
</gene>
<organism evidence="2">
    <name type="scientific">uncultured Anaerotruncus sp</name>
    <dbReference type="NCBI Taxonomy" id="905011"/>
    <lineage>
        <taxon>Bacteria</taxon>
        <taxon>Bacillati</taxon>
        <taxon>Bacillota</taxon>
        <taxon>Clostridia</taxon>
        <taxon>Eubacteriales</taxon>
        <taxon>Oscillospiraceae</taxon>
        <taxon>Anaerotruncus</taxon>
        <taxon>environmental samples</taxon>
    </lineage>
</organism>